<sequence length="567" mass="62776">MATTVTTTATTAKADGARARRRKSTVHTLSPRMSCQPLHHSLDALDLSSASPTATLASLRVLVLSYLADLETSLSQIESPSYDFGIADALSKGELRVEEARVWARDGMEMLNRIRTDVCSHLPEFTIDSASVESYVTSRLADLPDVPSLMQVAAHLPEMPDVRSHLPHLELRDVRSKLDDVRSRLHDMDLRGAPEHYIPILSKHLHTLHAHLSSMQVPSSIALPSFTPNVKLSEFVDKIMSSDLFPDVLRAPSIEKAEDTFGRAAMDVAVAVKRSLHGAQLIKYVDLPEQWRNNPFVTHGYRFIPLNRWPLIIASVFALHNETLNIHTHLIPFILWTINLLPTLRDSSIPSDTPVLAFTVFALLCLFTSVVWHTMAGCAHHRGMTLCAKIDYVGIGWLISASVGTIVHHGFQCHANAWALFLSLCFIMGSAGTVLPFAEWFNKPTHKRWRIVFFVSLAFTAVAPLTHLAILHSTREMFAFIRPVVPSLASYIVGLVFYATHFPECVLAPRWAPQLAWLGGGSHAIWHAFIVLAISQHRAAMPLLKGGLVDGVCPVVDASLWGKGWIS</sequence>
<evidence type="ECO:0000313" key="2">
    <source>
        <dbReference type="Proteomes" id="UP000814033"/>
    </source>
</evidence>
<reference evidence="1" key="1">
    <citation type="submission" date="2021-02" db="EMBL/GenBank/DDBJ databases">
        <authorList>
            <consortium name="DOE Joint Genome Institute"/>
            <person name="Ahrendt S."/>
            <person name="Looney B.P."/>
            <person name="Miyauchi S."/>
            <person name="Morin E."/>
            <person name="Drula E."/>
            <person name="Courty P.E."/>
            <person name="Chicoki N."/>
            <person name="Fauchery L."/>
            <person name="Kohler A."/>
            <person name="Kuo A."/>
            <person name="Labutti K."/>
            <person name="Pangilinan J."/>
            <person name="Lipzen A."/>
            <person name="Riley R."/>
            <person name="Andreopoulos W."/>
            <person name="He G."/>
            <person name="Johnson J."/>
            <person name="Barry K.W."/>
            <person name="Grigoriev I.V."/>
            <person name="Nagy L."/>
            <person name="Hibbett D."/>
            <person name="Henrissat B."/>
            <person name="Matheny P.B."/>
            <person name="Labbe J."/>
            <person name="Martin F."/>
        </authorList>
    </citation>
    <scope>NUCLEOTIDE SEQUENCE</scope>
    <source>
        <strain evidence="1">FP105234-sp</strain>
    </source>
</reference>
<protein>
    <submittedName>
        <fullName evidence="1">HlyIII-domain-containing protein</fullName>
    </submittedName>
</protein>
<proteinExistence type="predicted"/>
<name>A0ACB8RJ57_9AGAM</name>
<dbReference type="EMBL" id="MU275990">
    <property type="protein sequence ID" value="KAI0044231.1"/>
    <property type="molecule type" value="Genomic_DNA"/>
</dbReference>
<reference evidence="1" key="2">
    <citation type="journal article" date="2022" name="New Phytol.">
        <title>Evolutionary transition to the ectomycorrhizal habit in the genomes of a hyperdiverse lineage of mushroom-forming fungi.</title>
        <authorList>
            <person name="Looney B."/>
            <person name="Miyauchi S."/>
            <person name="Morin E."/>
            <person name="Drula E."/>
            <person name="Courty P.E."/>
            <person name="Kohler A."/>
            <person name="Kuo A."/>
            <person name="LaButti K."/>
            <person name="Pangilinan J."/>
            <person name="Lipzen A."/>
            <person name="Riley R."/>
            <person name="Andreopoulos W."/>
            <person name="He G."/>
            <person name="Johnson J."/>
            <person name="Nolan M."/>
            <person name="Tritt A."/>
            <person name="Barry K.W."/>
            <person name="Grigoriev I.V."/>
            <person name="Nagy L.G."/>
            <person name="Hibbett D."/>
            <person name="Henrissat B."/>
            <person name="Matheny P.B."/>
            <person name="Labbe J."/>
            <person name="Martin F.M."/>
        </authorList>
    </citation>
    <scope>NUCLEOTIDE SEQUENCE</scope>
    <source>
        <strain evidence="1">FP105234-sp</strain>
    </source>
</reference>
<dbReference type="Proteomes" id="UP000814033">
    <property type="component" value="Unassembled WGS sequence"/>
</dbReference>
<keyword evidence="2" id="KW-1185">Reference proteome</keyword>
<comment type="caution">
    <text evidence="1">The sequence shown here is derived from an EMBL/GenBank/DDBJ whole genome shotgun (WGS) entry which is preliminary data.</text>
</comment>
<evidence type="ECO:0000313" key="1">
    <source>
        <dbReference type="EMBL" id="KAI0044231.1"/>
    </source>
</evidence>
<organism evidence="1 2">
    <name type="scientific">Auriscalpium vulgare</name>
    <dbReference type="NCBI Taxonomy" id="40419"/>
    <lineage>
        <taxon>Eukaryota</taxon>
        <taxon>Fungi</taxon>
        <taxon>Dikarya</taxon>
        <taxon>Basidiomycota</taxon>
        <taxon>Agaricomycotina</taxon>
        <taxon>Agaricomycetes</taxon>
        <taxon>Russulales</taxon>
        <taxon>Auriscalpiaceae</taxon>
        <taxon>Auriscalpium</taxon>
    </lineage>
</organism>
<accession>A0ACB8RJ57</accession>
<gene>
    <name evidence="1" type="ORF">FA95DRAFT_1681367</name>
</gene>